<dbReference type="GO" id="GO:0006508">
    <property type="term" value="P:proteolysis"/>
    <property type="evidence" value="ECO:0007669"/>
    <property type="project" value="UniProtKB-KW"/>
</dbReference>
<name>A0AAE3KSX3_9CYAN</name>
<evidence type="ECO:0000256" key="3">
    <source>
        <dbReference type="ARBA" id="ARBA00022670"/>
    </source>
</evidence>
<dbReference type="EMBL" id="JAMZMM010000153">
    <property type="protein sequence ID" value="MCP2729917.1"/>
    <property type="molecule type" value="Genomic_DNA"/>
</dbReference>
<dbReference type="InterPro" id="IPR013426">
    <property type="entry name" value="EpsH-like"/>
</dbReference>
<evidence type="ECO:0000256" key="1">
    <source>
        <dbReference type="ARBA" id="ARBA00004651"/>
    </source>
</evidence>
<keyword evidence="3" id="KW-0645">Protease</keyword>
<dbReference type="InterPro" id="IPR026492">
    <property type="entry name" value="Cyanoexo_CrtB"/>
</dbReference>
<comment type="caution">
    <text evidence="9">The sequence shown here is derived from an EMBL/GenBank/DDBJ whole genome shotgun (WGS) entry which is preliminary data.</text>
</comment>
<organism evidence="9 10">
    <name type="scientific">Limnofasciculus baicalensis BBK-W-15</name>
    <dbReference type="NCBI Taxonomy" id="2699891"/>
    <lineage>
        <taxon>Bacteria</taxon>
        <taxon>Bacillati</taxon>
        <taxon>Cyanobacteriota</taxon>
        <taxon>Cyanophyceae</taxon>
        <taxon>Coleofasciculales</taxon>
        <taxon>Coleofasciculaceae</taxon>
        <taxon>Limnofasciculus</taxon>
        <taxon>Limnofasciculus baicalensis</taxon>
    </lineage>
</organism>
<evidence type="ECO:0000256" key="4">
    <source>
        <dbReference type="ARBA" id="ARBA00022692"/>
    </source>
</evidence>
<feature type="transmembrane region" description="Helical" evidence="8">
    <location>
        <begin position="221"/>
        <end position="245"/>
    </location>
</feature>
<evidence type="ECO:0000256" key="7">
    <source>
        <dbReference type="ARBA" id="ARBA00023136"/>
    </source>
</evidence>
<keyword evidence="10" id="KW-1185">Reference proteome</keyword>
<dbReference type="NCBIfam" id="TIGR02602">
    <property type="entry name" value="8TM_EpsH"/>
    <property type="match status" value="1"/>
</dbReference>
<evidence type="ECO:0000256" key="8">
    <source>
        <dbReference type="SAM" id="Phobius"/>
    </source>
</evidence>
<dbReference type="InterPro" id="IPR026392">
    <property type="entry name" value="Exo/Archaeosortase_dom"/>
</dbReference>
<feature type="transmembrane region" description="Helical" evidence="8">
    <location>
        <begin position="127"/>
        <end position="145"/>
    </location>
</feature>
<feature type="transmembrane region" description="Helical" evidence="8">
    <location>
        <begin position="14"/>
        <end position="36"/>
    </location>
</feature>
<proteinExistence type="predicted"/>
<keyword evidence="5 9" id="KW-0378">Hydrolase</keyword>
<dbReference type="EC" id="3.4.22.-" evidence="9"/>
<feature type="transmembrane region" description="Helical" evidence="8">
    <location>
        <begin position="265"/>
        <end position="281"/>
    </location>
</feature>
<comment type="subcellular location">
    <subcellularLocation>
        <location evidence="1">Cell membrane</location>
        <topology evidence="1">Multi-pass membrane protein</topology>
    </subcellularLocation>
</comment>
<dbReference type="Pfam" id="PF09721">
    <property type="entry name" value="Exosortase_EpsH"/>
    <property type="match status" value="1"/>
</dbReference>
<dbReference type="NCBIfam" id="TIGR04178">
    <property type="entry name" value="exo_archaeo"/>
    <property type="match status" value="1"/>
</dbReference>
<evidence type="ECO:0000313" key="9">
    <source>
        <dbReference type="EMBL" id="MCP2729917.1"/>
    </source>
</evidence>
<evidence type="ECO:0000256" key="5">
    <source>
        <dbReference type="ARBA" id="ARBA00022801"/>
    </source>
</evidence>
<dbReference type="GO" id="GO:0008233">
    <property type="term" value="F:peptidase activity"/>
    <property type="evidence" value="ECO:0007669"/>
    <property type="project" value="UniProtKB-KW"/>
</dbReference>
<keyword evidence="2" id="KW-1003">Cell membrane</keyword>
<dbReference type="InterPro" id="IPR019127">
    <property type="entry name" value="Exosortase"/>
</dbReference>
<sequence>MAIGRKIPLAIERYLLDIAIIAIMAIIYAPLLIHWYDGWLNKSISIEHEYFSHGLIGLPFAAYIIWTQREEWRKIPDNAHPLGMVFLILGGISYLSGQSELVNLSFPTILAGLCLWLKGMPGFKLQFVPWLLIFFATPNAAPYLIEPWVLPLQTFIAGTAGFILLQFGLDITVVGTNLFVGGRIVEVAPHCAGLKMLFTSLYVGLMLLYWSGALKSRRNTILLLSGAAAISVTANILRNTLLTLFHGTGQEGAFEWLHEGWGGDFYSACMLGTLVLLLNVIEGKRQR</sequence>
<feature type="transmembrane region" description="Helical" evidence="8">
    <location>
        <begin position="48"/>
        <end position="66"/>
    </location>
</feature>
<feature type="transmembrane region" description="Helical" evidence="8">
    <location>
        <begin position="187"/>
        <end position="209"/>
    </location>
</feature>
<keyword evidence="7 8" id="KW-0472">Membrane</keyword>
<keyword evidence="6 8" id="KW-1133">Transmembrane helix</keyword>
<feature type="transmembrane region" description="Helical" evidence="8">
    <location>
        <begin position="78"/>
        <end position="95"/>
    </location>
</feature>
<dbReference type="Proteomes" id="UP001204953">
    <property type="component" value="Unassembled WGS sequence"/>
</dbReference>
<evidence type="ECO:0000256" key="6">
    <source>
        <dbReference type="ARBA" id="ARBA00022989"/>
    </source>
</evidence>
<evidence type="ECO:0000313" key="10">
    <source>
        <dbReference type="Proteomes" id="UP001204953"/>
    </source>
</evidence>
<keyword evidence="4 8" id="KW-0812">Transmembrane</keyword>
<accession>A0AAE3KSX3</accession>
<evidence type="ECO:0000256" key="2">
    <source>
        <dbReference type="ARBA" id="ARBA00022475"/>
    </source>
</evidence>
<protein>
    <submittedName>
        <fullName evidence="9">Cyanoexosortase B</fullName>
        <ecNumber evidence="9">3.4.22.-</ecNumber>
    </submittedName>
</protein>
<dbReference type="AlphaFoldDB" id="A0AAE3KSX3"/>
<gene>
    <name evidence="9" type="primary">crtB</name>
    <name evidence="9" type="ORF">NJ959_15895</name>
</gene>
<dbReference type="GO" id="GO:0005886">
    <property type="term" value="C:plasma membrane"/>
    <property type="evidence" value="ECO:0007669"/>
    <property type="project" value="UniProtKB-SubCell"/>
</dbReference>
<reference evidence="9" key="1">
    <citation type="submission" date="2022-06" db="EMBL/GenBank/DDBJ databases">
        <title>New cyanobacteria of genus Symplocastrum in benthos of Lake Baikal.</title>
        <authorList>
            <person name="Sorokovikova E."/>
            <person name="Tikhonova I."/>
            <person name="Krasnopeev A."/>
            <person name="Evseev P."/>
            <person name="Gladkikh A."/>
            <person name="Belykh O."/>
        </authorList>
    </citation>
    <scope>NUCLEOTIDE SEQUENCE</scope>
    <source>
        <strain evidence="9">BBK-W-15</strain>
    </source>
</reference>
<dbReference type="NCBIfam" id="TIGR04156">
    <property type="entry name" value="cyanoexo_CrtB"/>
    <property type="match status" value="1"/>
</dbReference>
<dbReference type="RefSeq" id="WP_254012692.1">
    <property type="nucleotide sequence ID" value="NZ_JAMZMM010000153.1"/>
</dbReference>